<evidence type="ECO:0000313" key="2">
    <source>
        <dbReference type="EMBL" id="KAA6411036.1"/>
    </source>
</evidence>
<dbReference type="EMBL" id="VXIT01000008">
    <property type="protein sequence ID" value="KAA6411036.1"/>
    <property type="molecule type" value="Genomic_DNA"/>
</dbReference>
<dbReference type="Proteomes" id="UP000324767">
    <property type="component" value="Unassembled WGS sequence"/>
</dbReference>
<gene>
    <name evidence="2" type="ORF">FRX48_05347</name>
</gene>
<protein>
    <submittedName>
        <fullName evidence="2">Uncharacterized protein</fullName>
    </submittedName>
</protein>
<organism evidence="2 3">
    <name type="scientific">Lasallia pustulata</name>
    <dbReference type="NCBI Taxonomy" id="136370"/>
    <lineage>
        <taxon>Eukaryota</taxon>
        <taxon>Fungi</taxon>
        <taxon>Dikarya</taxon>
        <taxon>Ascomycota</taxon>
        <taxon>Pezizomycotina</taxon>
        <taxon>Lecanoromycetes</taxon>
        <taxon>OSLEUM clade</taxon>
        <taxon>Umbilicariomycetidae</taxon>
        <taxon>Umbilicariales</taxon>
        <taxon>Umbilicariaceae</taxon>
        <taxon>Lasallia</taxon>
    </lineage>
</organism>
<evidence type="ECO:0000313" key="3">
    <source>
        <dbReference type="Proteomes" id="UP000324767"/>
    </source>
</evidence>
<dbReference type="OrthoDB" id="3485856at2759"/>
<accession>A0A5M8PR47</accession>
<evidence type="ECO:0000256" key="1">
    <source>
        <dbReference type="SAM" id="MobiDB-lite"/>
    </source>
</evidence>
<comment type="caution">
    <text evidence="2">The sequence shown here is derived from an EMBL/GenBank/DDBJ whole genome shotgun (WGS) entry which is preliminary data.</text>
</comment>
<name>A0A5M8PR47_9LECA</name>
<sequence length="323" mass="36385">MRPESFISLPLTPPPTGEKTTSSVSRIIEEIRNRQKGRSLMSIPWARYTLDLKGYQDLLQQLQSEESLWRFAQDKLRYDYFSSASRLVLRTPGFLHEQFIAIVVKEIQTQLDSIEGASAAFAKKIIPSGSASIKFADQGYCKHDPDAQFRHSKARYPGVVIEVSHSQKRKDLERLADDYILGSESEIRVVVGLDIEYKMNKKATLSVWQPSIVINEAGEKELITQKIITNAVFRDSNGNPNTSRTEGLQLGLQDFTTIALAKPEAGLCGSIAISAKTLCLFLEYAEDQVSIVKQQTDVVTSAKPWVRKRRREITPPEELSHED</sequence>
<reference evidence="2 3" key="1">
    <citation type="submission" date="2019-09" db="EMBL/GenBank/DDBJ databases">
        <title>The hologenome of the rock-dwelling lichen Lasallia pustulata.</title>
        <authorList>
            <person name="Greshake Tzovaras B."/>
            <person name="Segers F."/>
            <person name="Bicker A."/>
            <person name="Dal Grande F."/>
            <person name="Otte J."/>
            <person name="Hankeln T."/>
            <person name="Schmitt I."/>
            <person name="Ebersberger I."/>
        </authorList>
    </citation>
    <scope>NUCLEOTIDE SEQUENCE [LARGE SCALE GENOMIC DNA]</scope>
    <source>
        <strain evidence="2">A1-1</strain>
    </source>
</reference>
<proteinExistence type="predicted"/>
<feature type="region of interest" description="Disordered" evidence="1">
    <location>
        <begin position="1"/>
        <end position="21"/>
    </location>
</feature>
<dbReference type="AlphaFoldDB" id="A0A5M8PR47"/>